<accession>A0ABQ7JF58</accession>
<keyword evidence="3" id="KW-1185">Reference proteome</keyword>
<comment type="caution">
    <text evidence="2">The sequence shown here is derived from an EMBL/GenBank/DDBJ whole genome shotgun (WGS) entry which is preliminary data.</text>
</comment>
<dbReference type="Proteomes" id="UP000823046">
    <property type="component" value="Unassembled WGS sequence"/>
</dbReference>
<organism evidence="2 3">
    <name type="scientific">Cardiosporidium cionae</name>
    <dbReference type="NCBI Taxonomy" id="476202"/>
    <lineage>
        <taxon>Eukaryota</taxon>
        <taxon>Sar</taxon>
        <taxon>Alveolata</taxon>
        <taxon>Apicomplexa</taxon>
        <taxon>Aconoidasida</taxon>
        <taxon>Nephromycida</taxon>
        <taxon>Cardiosporidium</taxon>
    </lineage>
</organism>
<feature type="region of interest" description="Disordered" evidence="1">
    <location>
        <begin position="412"/>
        <end position="438"/>
    </location>
</feature>
<protein>
    <submittedName>
        <fullName evidence="2">AP2 domain transcription factor AP2VIII-1</fullName>
    </submittedName>
</protein>
<reference evidence="2 3" key="1">
    <citation type="journal article" date="2020" name="bioRxiv">
        <title>Metabolic contributions of an alphaproteobacterial endosymbiont in the apicomplexan Cardiosporidium cionae.</title>
        <authorList>
            <person name="Hunter E.S."/>
            <person name="Paight C.J."/>
            <person name="Lane C.E."/>
        </authorList>
    </citation>
    <scope>NUCLEOTIDE SEQUENCE [LARGE SCALE GENOMIC DNA]</scope>
    <source>
        <strain evidence="2">ESH_2018</strain>
    </source>
</reference>
<proteinExistence type="predicted"/>
<feature type="compositionally biased region" description="Polar residues" evidence="1">
    <location>
        <begin position="308"/>
        <end position="327"/>
    </location>
</feature>
<gene>
    <name evidence="2" type="primary">AP2VIII1</name>
    <name evidence="2" type="ORF">IE077_003192</name>
</gene>
<feature type="region of interest" description="Disordered" evidence="1">
    <location>
        <begin position="843"/>
        <end position="864"/>
    </location>
</feature>
<feature type="region of interest" description="Disordered" evidence="1">
    <location>
        <begin position="294"/>
        <end position="327"/>
    </location>
</feature>
<sequence length="864" mass="96992">METLFQPNFPTSTPSVGFTDRMDANLSSSSLTEKTVSPNSVSFHEIDYDNLSHVEDSAPSVSGDAALIPEEDFDSPPSTQSVRIPFLLQSLRQHMVAALSEVYPADFSHMDIYGVVHSPSHRATVTSCNDEELLFEYHKLKIMTTLSLTDFRDYLLVLMPLLSGVYDSSVGAISLYKIIHCQLEFIRNRHAMIQQIRDSVLKGQTESDLDDLAHLNKAQSENMSILTHLAKNTLEEDSTQLYNMELSVCSNHRVENEFFERALRNDELFRLSEASAGQYGYCKLDSINCGQSSEFESSGMPNEKSCDDSSTTAPPSQIRSGSCDNSQSTDEFNDLSSISAFSGYECDFPRMVLTDSRDAWQVVWKEEGCLIKRNFSFEEFGYVGAEEAAREFLDEFSDIGINAARKDVNSSTYSKYRNGRKGTVQHSRLPRNPMYPGQRTKAYTKQSHIFEEMEEDNLIPFEISSEKTFMGKISSKGDQAKAMHFATCDESGLQVIENRIALTSNNDSPPDFIMKFDSARQGWLCCNTAKQGTTHSKFFSCAKYGYEKALNLAQSWKKLAARQSHKRTSFGKREMKTNAVKRLPGRPRGSGVTKQIQKVKPGKEIKPLVYTPKVALNEKGPPGGMANLSKASAGILYRQDSSTTRIERLSLRAMEFPYVHGVAFEAENFAWLATVGDDTRRYLVKKYGWEKARMCAVERVEERRKLLDPEKLAKEIEKEQQVLVTLSAISSDTMTKSAHRDVQASPSLDEPPASSESNMNPVKFEQTGESHGEVRSLPVNTTPWMHLPANEPATNAMRGIRVKRKHTMIEGNAYSDDEGVTEMHTKFGKVGEGVFQLFKNSSEECRSKDLESSPNVYNRQNQSS</sequence>
<evidence type="ECO:0000256" key="1">
    <source>
        <dbReference type="SAM" id="MobiDB-lite"/>
    </source>
</evidence>
<dbReference type="EMBL" id="JADAQX010000034">
    <property type="protein sequence ID" value="KAF8822651.1"/>
    <property type="molecule type" value="Genomic_DNA"/>
</dbReference>
<name>A0ABQ7JF58_9APIC</name>
<feature type="compositionally biased region" description="Polar residues" evidence="1">
    <location>
        <begin position="852"/>
        <end position="864"/>
    </location>
</feature>
<feature type="region of interest" description="Disordered" evidence="1">
    <location>
        <begin position="734"/>
        <end position="775"/>
    </location>
</feature>
<evidence type="ECO:0000313" key="2">
    <source>
        <dbReference type="EMBL" id="KAF8822651.1"/>
    </source>
</evidence>
<evidence type="ECO:0000313" key="3">
    <source>
        <dbReference type="Proteomes" id="UP000823046"/>
    </source>
</evidence>